<keyword evidence="4" id="KW-0539">Nucleus</keyword>
<feature type="compositionally biased region" description="Acidic residues" evidence="5">
    <location>
        <begin position="133"/>
        <end position="162"/>
    </location>
</feature>
<dbReference type="GO" id="GO:0003682">
    <property type="term" value="F:chromatin binding"/>
    <property type="evidence" value="ECO:0007669"/>
    <property type="project" value="TreeGrafter"/>
</dbReference>
<evidence type="ECO:0000313" key="8">
    <source>
        <dbReference type="EMBL" id="KAK7054925.1"/>
    </source>
</evidence>
<dbReference type="Proteomes" id="UP001383192">
    <property type="component" value="Unassembled WGS sequence"/>
</dbReference>
<comment type="similarity">
    <text evidence="2">Belongs to the CBF/MAK21 family.</text>
</comment>
<dbReference type="InterPro" id="IPR011501">
    <property type="entry name" value="Noc3_N"/>
</dbReference>
<dbReference type="GO" id="GO:0006270">
    <property type="term" value="P:DNA replication initiation"/>
    <property type="evidence" value="ECO:0007669"/>
    <property type="project" value="TreeGrafter"/>
</dbReference>
<feature type="compositionally biased region" description="Acidic residues" evidence="5">
    <location>
        <begin position="108"/>
        <end position="123"/>
    </location>
</feature>
<protein>
    <recommendedName>
        <fullName evidence="10">Nucleolar complex-associated protein 3</fullName>
    </recommendedName>
</protein>
<evidence type="ECO:0008006" key="10">
    <source>
        <dbReference type="Google" id="ProtNLM"/>
    </source>
</evidence>
<evidence type="ECO:0000256" key="3">
    <source>
        <dbReference type="ARBA" id="ARBA00023054"/>
    </source>
</evidence>
<dbReference type="PANTHER" id="PTHR14428:SF5">
    <property type="entry name" value="NUCLEOLAR COMPLEX PROTEIN 3 HOMOLOG"/>
    <property type="match status" value="1"/>
</dbReference>
<proteinExistence type="inferred from homology"/>
<evidence type="ECO:0000256" key="4">
    <source>
        <dbReference type="ARBA" id="ARBA00023242"/>
    </source>
</evidence>
<name>A0AAW0DU73_9AGAR</name>
<feature type="region of interest" description="Disordered" evidence="5">
    <location>
        <begin position="1"/>
        <end position="231"/>
    </location>
</feature>
<comment type="caution">
    <text evidence="8">The sequence shown here is derived from an EMBL/GenBank/DDBJ whole genome shotgun (WGS) entry which is preliminary data.</text>
</comment>
<dbReference type="InterPro" id="IPR016903">
    <property type="entry name" value="Nucleolar_cplx-assoc_3"/>
</dbReference>
<feature type="compositionally biased region" description="Polar residues" evidence="5">
    <location>
        <begin position="1"/>
        <end position="11"/>
    </location>
</feature>
<reference evidence="8 9" key="1">
    <citation type="submission" date="2024-01" db="EMBL/GenBank/DDBJ databases">
        <title>A draft genome for a cacao thread blight-causing isolate of Paramarasmius palmivorus.</title>
        <authorList>
            <person name="Baruah I.K."/>
            <person name="Bukari Y."/>
            <person name="Amoako-Attah I."/>
            <person name="Meinhardt L.W."/>
            <person name="Bailey B.A."/>
            <person name="Cohen S.P."/>
        </authorList>
    </citation>
    <scope>NUCLEOTIDE SEQUENCE [LARGE SCALE GENOMIC DNA]</scope>
    <source>
        <strain evidence="8 9">GH-12</strain>
    </source>
</reference>
<comment type="subcellular location">
    <subcellularLocation>
        <location evidence="1">Nucleus</location>
        <location evidence="1">Nucleolus</location>
    </subcellularLocation>
</comment>
<dbReference type="PANTHER" id="PTHR14428">
    <property type="entry name" value="NUCLEOLAR COMPLEX PROTEIN 3"/>
    <property type="match status" value="1"/>
</dbReference>
<feature type="domain" description="CCAAT-binding factor" evidence="6">
    <location>
        <begin position="558"/>
        <end position="739"/>
    </location>
</feature>
<dbReference type="InterPro" id="IPR005612">
    <property type="entry name" value="CCAAT-binding_factor"/>
</dbReference>
<keyword evidence="3" id="KW-0175">Coiled coil</keyword>
<dbReference type="GO" id="GO:0005730">
    <property type="term" value="C:nucleolus"/>
    <property type="evidence" value="ECO:0007669"/>
    <property type="project" value="UniProtKB-SubCell"/>
</dbReference>
<keyword evidence="9" id="KW-1185">Reference proteome</keyword>
<dbReference type="AlphaFoldDB" id="A0AAW0DU73"/>
<organism evidence="8 9">
    <name type="scientific">Paramarasmius palmivorus</name>
    <dbReference type="NCBI Taxonomy" id="297713"/>
    <lineage>
        <taxon>Eukaryota</taxon>
        <taxon>Fungi</taxon>
        <taxon>Dikarya</taxon>
        <taxon>Basidiomycota</taxon>
        <taxon>Agaricomycotina</taxon>
        <taxon>Agaricomycetes</taxon>
        <taxon>Agaricomycetidae</taxon>
        <taxon>Agaricales</taxon>
        <taxon>Marasmiineae</taxon>
        <taxon>Marasmiaceae</taxon>
        <taxon>Paramarasmius</taxon>
    </lineage>
</organism>
<dbReference type="EMBL" id="JAYKXP010000008">
    <property type="protein sequence ID" value="KAK7054925.1"/>
    <property type="molecule type" value="Genomic_DNA"/>
</dbReference>
<feature type="compositionally biased region" description="Acidic residues" evidence="5">
    <location>
        <begin position="52"/>
        <end position="68"/>
    </location>
</feature>
<feature type="compositionally biased region" description="Acidic residues" evidence="5">
    <location>
        <begin position="203"/>
        <end position="220"/>
    </location>
</feature>
<evidence type="ECO:0000259" key="7">
    <source>
        <dbReference type="Pfam" id="PF07540"/>
    </source>
</evidence>
<evidence type="ECO:0000256" key="5">
    <source>
        <dbReference type="SAM" id="MobiDB-lite"/>
    </source>
</evidence>
<feature type="compositionally biased region" description="Basic and acidic residues" evidence="5">
    <location>
        <begin position="192"/>
        <end position="202"/>
    </location>
</feature>
<feature type="compositionally biased region" description="Basic and acidic residues" evidence="5">
    <location>
        <begin position="80"/>
        <end position="107"/>
    </location>
</feature>
<feature type="region of interest" description="Disordered" evidence="5">
    <location>
        <begin position="412"/>
        <end position="446"/>
    </location>
</feature>
<evidence type="ECO:0000256" key="1">
    <source>
        <dbReference type="ARBA" id="ARBA00004604"/>
    </source>
</evidence>
<sequence length="754" mass="83293">MAKRPANSSQASRKKQKTNHKPQPNSKPQKSKGKGKEKAADRPTIPIPVADGDGDDVELSDQDLELLEEYGGAASFLNVLDRKGISRSKKETLRLHQLNKPERKAAVDDDLPSVDSHDEDDGEWSSGISDSGGSDDEGVDASLSDDSDVPGSGVEDDSDAEMPYELAPRKIHTTKPEKRGIQRLPIKLADGSIRETGRRSAELEEDEEVEDDSEDDDTPIEEPPKRDDVATGARFGRPAVLDVIGTKSRKARIQGAKDQIASICQDIMADPENSLGLIKRLHTFSLPSVSTPTHPEPVPNDPLIRKLSILSQLAIFKDIVPGYRIRALTEKEKAEKVSQVVARTREWEQGLVVAYQSYLRLLESELKDLTGVPSLEVVRLLNRMIKEKRYNVHPAAISCLLHLRLKTELGVRSSSSKADKDENVAGKGKKGKGKGKGKGREEHLSKKAVKALKEQKEIEREFKEAEAEVDKEEKTNNQTETLKLLFVLYFSILKSPKRTPLLSAALDGIAKFAHLVNIDFFKDLMKVLKEIIAREDEEADDEGVDVTRLREESIREKLMCIVTAFELLSGQGEALNIDLSDFITHLYGIILPLSVMSDIDTVPASSSASSSSKTTTLVDALFKALHMAFLPHSSLKLSVAKSHPTWRTAAFIKRLLTASLHWPSSAVIRVLNFTQDLLARDTKLSVLLGSSDEEGGTYTGVYRADLADPQLANALTGQGGTWHEVYVLRDKHWDPRVKQEAVKLIQMGNTTGQR</sequence>
<feature type="compositionally biased region" description="Basic residues" evidence="5">
    <location>
        <begin position="427"/>
        <end position="437"/>
    </location>
</feature>
<evidence type="ECO:0000313" key="9">
    <source>
        <dbReference type="Proteomes" id="UP001383192"/>
    </source>
</evidence>
<gene>
    <name evidence="8" type="ORF">VNI00_003388</name>
</gene>
<dbReference type="Pfam" id="PF03914">
    <property type="entry name" value="CBF"/>
    <property type="match status" value="1"/>
</dbReference>
<evidence type="ECO:0000259" key="6">
    <source>
        <dbReference type="Pfam" id="PF03914"/>
    </source>
</evidence>
<evidence type="ECO:0000256" key="2">
    <source>
        <dbReference type="ARBA" id="ARBA00007797"/>
    </source>
</evidence>
<feature type="domain" description="Nucleolar complex-associated protein 3 N-terminal" evidence="7">
    <location>
        <begin position="256"/>
        <end position="358"/>
    </location>
</feature>
<dbReference type="Pfam" id="PF07540">
    <property type="entry name" value="NOC3p"/>
    <property type="match status" value="1"/>
</dbReference>
<accession>A0AAW0DU73</accession>